<name>A0A284S569_ARMOS</name>
<reference evidence="2" key="1">
    <citation type="journal article" date="2017" name="Nat. Ecol. Evol.">
        <title>Genome expansion and lineage-specific genetic innovations in the forest pathogenic fungi Armillaria.</title>
        <authorList>
            <person name="Sipos G."/>
            <person name="Prasanna A.N."/>
            <person name="Walter M.C."/>
            <person name="O'Connor E."/>
            <person name="Balint B."/>
            <person name="Krizsan K."/>
            <person name="Kiss B."/>
            <person name="Hess J."/>
            <person name="Varga T."/>
            <person name="Slot J."/>
            <person name="Riley R."/>
            <person name="Boka B."/>
            <person name="Rigling D."/>
            <person name="Barry K."/>
            <person name="Lee J."/>
            <person name="Mihaltcheva S."/>
            <person name="LaButti K."/>
            <person name="Lipzen A."/>
            <person name="Waldron R."/>
            <person name="Moloney N.M."/>
            <person name="Sperisen C."/>
            <person name="Kredics L."/>
            <person name="Vagvoelgyi C."/>
            <person name="Patrignani A."/>
            <person name="Fitzpatrick D."/>
            <person name="Nagy I."/>
            <person name="Doyle S."/>
            <person name="Anderson J.B."/>
            <person name="Grigoriev I.V."/>
            <person name="Gueldener U."/>
            <person name="Muensterkoetter M."/>
            <person name="Nagy L.G."/>
        </authorList>
    </citation>
    <scope>NUCLEOTIDE SEQUENCE [LARGE SCALE GENOMIC DNA]</scope>
    <source>
        <strain evidence="2">C18/9</strain>
    </source>
</reference>
<evidence type="ECO:0000313" key="1">
    <source>
        <dbReference type="EMBL" id="SJL16164.1"/>
    </source>
</evidence>
<dbReference type="AlphaFoldDB" id="A0A284S569"/>
<protein>
    <submittedName>
        <fullName evidence="1">Uncharacterized protein</fullName>
    </submittedName>
</protein>
<organism evidence="1 2">
    <name type="scientific">Armillaria ostoyae</name>
    <name type="common">Armillaria root rot fungus</name>
    <dbReference type="NCBI Taxonomy" id="47428"/>
    <lineage>
        <taxon>Eukaryota</taxon>
        <taxon>Fungi</taxon>
        <taxon>Dikarya</taxon>
        <taxon>Basidiomycota</taxon>
        <taxon>Agaricomycotina</taxon>
        <taxon>Agaricomycetes</taxon>
        <taxon>Agaricomycetidae</taxon>
        <taxon>Agaricales</taxon>
        <taxon>Marasmiineae</taxon>
        <taxon>Physalacriaceae</taxon>
        <taxon>Armillaria</taxon>
    </lineage>
</organism>
<gene>
    <name evidence="1" type="ORF">ARMOST_19683</name>
</gene>
<accession>A0A284S569</accession>
<proteinExistence type="predicted"/>
<dbReference type="Proteomes" id="UP000219338">
    <property type="component" value="Unassembled WGS sequence"/>
</dbReference>
<sequence length="241" mass="27768">MVRLSPIPARIKLFDVSVRNTQKELIFNGRYKIQIFTDNYKAKQGALYSTRTNATEIIWLEALEIGCECSDIVFDLWRKRKIRKDIFIERFRTSATDVLCNSNSKETPLLELVPNFPARLKAVLSTLYKLKGWIYPLLKVAPGGQAACDLFEQVLSYFNEHQARIRKLGFIVDDLAALLKVVDAIRMENADKLEILIDTVGDILRTAREYGECLMKFGKRSTFSAYCLIMKLDMYRTSNVF</sequence>
<dbReference type="EMBL" id="FUEG01000033">
    <property type="protein sequence ID" value="SJL16164.1"/>
    <property type="molecule type" value="Genomic_DNA"/>
</dbReference>
<evidence type="ECO:0000313" key="2">
    <source>
        <dbReference type="Proteomes" id="UP000219338"/>
    </source>
</evidence>
<dbReference type="OrthoDB" id="2931979at2759"/>
<keyword evidence="2" id="KW-1185">Reference proteome</keyword>